<dbReference type="PANTHER" id="PTHR31836">
    <property type="match status" value="1"/>
</dbReference>
<dbReference type="EMBL" id="LAVV01008274">
    <property type="protein sequence ID" value="KNZ53275.1"/>
    <property type="molecule type" value="Genomic_DNA"/>
</dbReference>
<evidence type="ECO:0008006" key="5">
    <source>
        <dbReference type="Google" id="ProtNLM"/>
    </source>
</evidence>
<dbReference type="Gene3D" id="2.40.40.10">
    <property type="entry name" value="RlpA-like domain"/>
    <property type="match status" value="1"/>
</dbReference>
<dbReference type="OrthoDB" id="406505at2759"/>
<dbReference type="STRING" id="27349.A0A0L6UZF9"/>
<protein>
    <recommendedName>
        <fullName evidence="5">RlpA-like protein double-psi beta-barrel domain-containing protein</fullName>
    </recommendedName>
</protein>
<dbReference type="Proteomes" id="UP000037035">
    <property type="component" value="Unassembled WGS sequence"/>
</dbReference>
<dbReference type="CDD" id="cd22191">
    <property type="entry name" value="DPBB_RlpA_EXP_N-like"/>
    <property type="match status" value="1"/>
</dbReference>
<sequence>MRLHFTTVITVLAVLISSSKAFKNTTHAPLESRDIDEDGFINLSIGVRMKRDETSLEKRSEFPQSTPLLLRRNPQTGNIEWPGSFSEALSMAKRDIPEMMKSSLRRRAQRAMRVVITWYTGHDLLYPSCFSDQDNWAPTDESMVAAVTIEWPGKPKCGSFVKIQHKSKKQKFIVVRIVDTCAGCASGSAHLDLTKAAFQKLYDEEVGIVEGLKAKVIPIPSKIRANWNEDVVSDLNIPIVGSIIGSLFFYPTQQISRYGPRHPITYMT</sequence>
<dbReference type="SUPFAM" id="SSF50685">
    <property type="entry name" value="Barwin-like endoglucanases"/>
    <property type="match status" value="1"/>
</dbReference>
<evidence type="ECO:0000313" key="4">
    <source>
        <dbReference type="Proteomes" id="UP000037035"/>
    </source>
</evidence>
<reference evidence="3 4" key="1">
    <citation type="submission" date="2015-08" db="EMBL/GenBank/DDBJ databases">
        <title>Next Generation Sequencing and Analysis of the Genome of Puccinia sorghi L Schw, the Causal Agent of Maize Common Rust.</title>
        <authorList>
            <person name="Rochi L."/>
            <person name="Burguener G."/>
            <person name="Darino M."/>
            <person name="Turjanski A."/>
            <person name="Kreff E."/>
            <person name="Dieguez M.J."/>
            <person name="Sacco F."/>
        </authorList>
    </citation>
    <scope>NUCLEOTIDE SEQUENCE [LARGE SCALE GENOMIC DNA]</scope>
    <source>
        <strain evidence="3 4">RO10H11247</strain>
    </source>
</reference>
<dbReference type="InterPro" id="IPR051477">
    <property type="entry name" value="Expansin_CellWall"/>
</dbReference>
<keyword evidence="4" id="KW-1185">Reference proteome</keyword>
<comment type="caution">
    <text evidence="3">The sequence shown here is derived from an EMBL/GenBank/DDBJ whole genome shotgun (WGS) entry which is preliminary data.</text>
</comment>
<gene>
    <name evidence="3" type="ORF">VP01_3295g2</name>
</gene>
<dbReference type="AlphaFoldDB" id="A0A0L6UZF9"/>
<evidence type="ECO:0000256" key="1">
    <source>
        <dbReference type="ARBA" id="ARBA00022729"/>
    </source>
</evidence>
<dbReference type="VEuPathDB" id="FungiDB:VP01_3295g2"/>
<dbReference type="InterPro" id="IPR036908">
    <property type="entry name" value="RlpA-like_sf"/>
</dbReference>
<feature type="signal peptide" evidence="2">
    <location>
        <begin position="1"/>
        <end position="21"/>
    </location>
</feature>
<keyword evidence="1 2" id="KW-0732">Signal</keyword>
<dbReference type="PANTHER" id="PTHR31836:SF22">
    <property type="entry name" value="RLPA-LIKE PROTEIN DOUBLE-PSI BETA-BARREL DOMAIN-CONTAINING PROTEIN"/>
    <property type="match status" value="1"/>
</dbReference>
<accession>A0A0L6UZF9</accession>
<proteinExistence type="predicted"/>
<evidence type="ECO:0000313" key="3">
    <source>
        <dbReference type="EMBL" id="KNZ53275.1"/>
    </source>
</evidence>
<feature type="chain" id="PRO_5005568168" description="RlpA-like protein double-psi beta-barrel domain-containing protein" evidence="2">
    <location>
        <begin position="22"/>
        <end position="268"/>
    </location>
</feature>
<name>A0A0L6UZF9_9BASI</name>
<evidence type="ECO:0000256" key="2">
    <source>
        <dbReference type="SAM" id="SignalP"/>
    </source>
</evidence>
<organism evidence="3 4">
    <name type="scientific">Puccinia sorghi</name>
    <dbReference type="NCBI Taxonomy" id="27349"/>
    <lineage>
        <taxon>Eukaryota</taxon>
        <taxon>Fungi</taxon>
        <taxon>Dikarya</taxon>
        <taxon>Basidiomycota</taxon>
        <taxon>Pucciniomycotina</taxon>
        <taxon>Pucciniomycetes</taxon>
        <taxon>Pucciniales</taxon>
        <taxon>Pucciniaceae</taxon>
        <taxon>Puccinia</taxon>
    </lineage>
</organism>